<gene>
    <name evidence="6" type="ORF">M0813_06599</name>
</gene>
<keyword evidence="2" id="KW-0813">Transport</keyword>
<protein>
    <submittedName>
        <fullName evidence="6">V-type atp synthase subunit d</fullName>
    </submittedName>
</protein>
<comment type="similarity">
    <text evidence="1">Belongs to the V-ATPase D subunit family.</text>
</comment>
<organism evidence="6 7">
    <name type="scientific">Anaeramoeba flamelloides</name>
    <dbReference type="NCBI Taxonomy" id="1746091"/>
    <lineage>
        <taxon>Eukaryota</taxon>
        <taxon>Metamonada</taxon>
        <taxon>Anaeramoebidae</taxon>
        <taxon>Anaeramoeba</taxon>
    </lineage>
</organism>
<reference evidence="6" key="1">
    <citation type="submission" date="2022-08" db="EMBL/GenBank/DDBJ databases">
        <title>Novel sulfate-reducing endosymbionts in the free-living metamonad Anaeramoeba.</title>
        <authorList>
            <person name="Jerlstrom-Hultqvist J."/>
            <person name="Cepicka I."/>
            <person name="Gallot-Lavallee L."/>
            <person name="Salas-Leiva D."/>
            <person name="Curtis B.A."/>
            <person name="Zahonova K."/>
            <person name="Pipaliya S."/>
            <person name="Dacks J."/>
            <person name="Roger A.J."/>
        </authorList>
    </citation>
    <scope>NUCLEOTIDE SEQUENCE</scope>
    <source>
        <strain evidence="6">Schooner1</strain>
    </source>
</reference>
<evidence type="ECO:0000313" key="7">
    <source>
        <dbReference type="Proteomes" id="UP001150062"/>
    </source>
</evidence>
<proteinExistence type="inferred from homology"/>
<feature type="compositionally biased region" description="Basic and acidic residues" evidence="4">
    <location>
        <begin position="396"/>
        <end position="405"/>
    </location>
</feature>
<dbReference type="PANTHER" id="PTHR11671">
    <property type="entry name" value="V-TYPE ATP SYNTHASE SUBUNIT D"/>
    <property type="match status" value="1"/>
</dbReference>
<keyword evidence="7" id="KW-1185">Reference proteome</keyword>
<feature type="transmembrane region" description="Helical" evidence="5">
    <location>
        <begin position="59"/>
        <end position="81"/>
    </location>
</feature>
<evidence type="ECO:0000313" key="6">
    <source>
        <dbReference type="EMBL" id="KAJ6230609.1"/>
    </source>
</evidence>
<dbReference type="Pfam" id="PF01813">
    <property type="entry name" value="ATP-synt_D"/>
    <property type="match status" value="1"/>
</dbReference>
<feature type="transmembrane region" description="Helical" evidence="5">
    <location>
        <begin position="93"/>
        <end position="109"/>
    </location>
</feature>
<keyword evidence="5" id="KW-0812">Transmembrane</keyword>
<keyword evidence="5" id="KW-1133">Transmembrane helix</keyword>
<feature type="compositionally biased region" description="Acidic residues" evidence="4">
    <location>
        <begin position="406"/>
        <end position="425"/>
    </location>
</feature>
<keyword evidence="3" id="KW-0406">Ion transport</keyword>
<evidence type="ECO:0000256" key="3">
    <source>
        <dbReference type="ARBA" id="ARBA00023065"/>
    </source>
</evidence>
<comment type="caution">
    <text evidence="6">The sequence shown here is derived from an EMBL/GenBank/DDBJ whole genome shotgun (WGS) entry which is preliminary data.</text>
</comment>
<evidence type="ECO:0000256" key="1">
    <source>
        <dbReference type="ARBA" id="ARBA00005850"/>
    </source>
</evidence>
<feature type="compositionally biased region" description="Basic and acidic residues" evidence="4">
    <location>
        <begin position="377"/>
        <end position="387"/>
    </location>
</feature>
<feature type="region of interest" description="Disordered" evidence="4">
    <location>
        <begin position="377"/>
        <end position="425"/>
    </location>
</feature>
<accession>A0ABQ8XH33</accession>
<dbReference type="Proteomes" id="UP001150062">
    <property type="component" value="Unassembled WGS sequence"/>
</dbReference>
<name>A0ABQ8XH33_9EUKA</name>
<dbReference type="EMBL" id="JAOAOG010000310">
    <property type="protein sequence ID" value="KAJ6230609.1"/>
    <property type="molecule type" value="Genomic_DNA"/>
</dbReference>
<dbReference type="HAMAP" id="MF_00271">
    <property type="entry name" value="ATP_synth_D_arch"/>
    <property type="match status" value="1"/>
</dbReference>
<sequence length="438" mass="50760">MVEPTPDPTQKGTDVILFGEDGKPPIRSNLESSFFWIKKYSKENKNFYVIGHIPLIPRLIFPALLTFTYFLFVYVLYHVVYSNVKDSSPNSKTLLILFNTIGFLLFFSYCQTVFNNPGIVSPDWNWESNQSPDYNLMVDFPVSNDEHKFSHDRPRPERARLNVIPSRMVLMQLRLRQKAAEQGYKLLKKKSDALTIKFRSMLNEIADKKEKMSEDIKDSVLKLSKAKYVIGEGLVHNVIESVQQPSTTIKMGVENIAGVKIPMFDMINDSSEGTELRGLGKGRKQIKNAEKKFTSSLSLLIKLASLQVAFVTLDEAIKKTNRRVNAIEHVVLPRLKTTVSFVNSELDEMEREEFYRLKKVSDKKKIKIKKAFLEKQKREKEKRKQQEESMGFNQMENEKEINIEKEGDEDEEEEELNVYDSDPEDLLSQFQDNEEIIF</sequence>
<keyword evidence="5" id="KW-0472">Membrane</keyword>
<evidence type="ECO:0000256" key="2">
    <source>
        <dbReference type="ARBA" id="ARBA00022448"/>
    </source>
</evidence>
<evidence type="ECO:0000256" key="5">
    <source>
        <dbReference type="SAM" id="Phobius"/>
    </source>
</evidence>
<dbReference type="NCBIfam" id="TIGR00309">
    <property type="entry name" value="V_ATPase_subD"/>
    <property type="match status" value="1"/>
</dbReference>
<dbReference type="InterPro" id="IPR002699">
    <property type="entry name" value="V_ATPase_D"/>
</dbReference>
<dbReference type="Gene3D" id="1.10.287.3240">
    <property type="match status" value="1"/>
</dbReference>
<evidence type="ECO:0000256" key="4">
    <source>
        <dbReference type="SAM" id="MobiDB-lite"/>
    </source>
</evidence>